<evidence type="ECO:0008006" key="5">
    <source>
        <dbReference type="Google" id="ProtNLM"/>
    </source>
</evidence>
<dbReference type="SUPFAM" id="SSF53254">
    <property type="entry name" value="Phosphoglycerate mutase-like"/>
    <property type="match status" value="1"/>
</dbReference>
<dbReference type="InterPro" id="IPR000560">
    <property type="entry name" value="His_Pase_clade-2"/>
</dbReference>
<dbReference type="PANTHER" id="PTHR11567">
    <property type="entry name" value="ACID PHOSPHATASE-RELATED"/>
    <property type="match status" value="1"/>
</dbReference>
<evidence type="ECO:0000313" key="4">
    <source>
        <dbReference type="Proteomes" id="UP000327013"/>
    </source>
</evidence>
<dbReference type="OrthoDB" id="10257284at2759"/>
<keyword evidence="2" id="KW-0378">Hydrolase</keyword>
<dbReference type="EMBL" id="VIBQ01000062">
    <property type="protein sequence ID" value="KAB8556625.1"/>
    <property type="molecule type" value="Genomic_DNA"/>
</dbReference>
<dbReference type="Pfam" id="PF00328">
    <property type="entry name" value="His_Phos_2"/>
    <property type="match status" value="1"/>
</dbReference>
<dbReference type="InterPro" id="IPR029033">
    <property type="entry name" value="His_PPase_superfam"/>
</dbReference>
<protein>
    <recommendedName>
        <fullName evidence="5">Histidine phosphatase superfamily</fullName>
    </recommendedName>
</protein>
<proteinExistence type="inferred from homology"/>
<dbReference type="PANTHER" id="PTHR11567:SF110">
    <property type="entry name" value="2-PHOSPHOXYLOSE PHOSPHATASE 1"/>
    <property type="match status" value="1"/>
</dbReference>
<comment type="caution">
    <text evidence="3">The sequence shown here is derived from an EMBL/GenBank/DDBJ whole genome shotgun (WGS) entry which is preliminary data.</text>
</comment>
<name>A0A5N6L1S1_9ROSI</name>
<organism evidence="3 4">
    <name type="scientific">Carpinus fangiana</name>
    <dbReference type="NCBI Taxonomy" id="176857"/>
    <lineage>
        <taxon>Eukaryota</taxon>
        <taxon>Viridiplantae</taxon>
        <taxon>Streptophyta</taxon>
        <taxon>Embryophyta</taxon>
        <taxon>Tracheophyta</taxon>
        <taxon>Spermatophyta</taxon>
        <taxon>Magnoliopsida</taxon>
        <taxon>eudicotyledons</taxon>
        <taxon>Gunneridae</taxon>
        <taxon>Pentapetalae</taxon>
        <taxon>rosids</taxon>
        <taxon>fabids</taxon>
        <taxon>Fagales</taxon>
        <taxon>Betulaceae</taxon>
        <taxon>Carpinus</taxon>
    </lineage>
</organism>
<accession>A0A5N6L1S1</accession>
<evidence type="ECO:0000256" key="2">
    <source>
        <dbReference type="ARBA" id="ARBA00022801"/>
    </source>
</evidence>
<sequence>MTTHVPRPAYSEEELTRLYPKELTLKHVQAFLGLYPPTAWAPSMPSPTIVTRAPGDETLFPNESGCKRFAQLSHAFAQRCADLWNESPEMQYLNKELGKWMPEGNGKIAVDGHPRLSGIMDSLNATLAHGPETRLPSAFYKDQVRETIDKIVVEEWFAGYQESQEYRMLGIGGLVRDMTIRMIDSVEGTDSTSFCISGAHDTTLAAILSSFGAYEKEKWPPFTSHIAMELFEKREIPQAAGSWWSSFPLFSSNRATNLAQKKFPDMTADEKIKLRDYYVRVRFNDRPVVIPGCKTPRKHLEGNETFCTLAAFKEIADKFAPDNWKGQCRENLGLPGVPAVAERAGF</sequence>
<keyword evidence="4" id="KW-1185">Reference proteome</keyword>
<dbReference type="Proteomes" id="UP000327013">
    <property type="component" value="Unassembled WGS sequence"/>
</dbReference>
<dbReference type="GO" id="GO:0016791">
    <property type="term" value="F:phosphatase activity"/>
    <property type="evidence" value="ECO:0007669"/>
    <property type="project" value="TreeGrafter"/>
</dbReference>
<evidence type="ECO:0000256" key="1">
    <source>
        <dbReference type="ARBA" id="ARBA00005375"/>
    </source>
</evidence>
<dbReference type="InterPro" id="IPR050645">
    <property type="entry name" value="Histidine_acid_phosphatase"/>
</dbReference>
<comment type="similarity">
    <text evidence="1">Belongs to the histidine acid phosphatase family.</text>
</comment>
<evidence type="ECO:0000313" key="3">
    <source>
        <dbReference type="EMBL" id="KAB8556625.1"/>
    </source>
</evidence>
<gene>
    <name evidence="3" type="ORF">FH972_025661</name>
</gene>
<dbReference type="Gene3D" id="3.40.50.1240">
    <property type="entry name" value="Phosphoglycerate mutase-like"/>
    <property type="match status" value="1"/>
</dbReference>
<reference evidence="3 4" key="1">
    <citation type="submission" date="2019-06" db="EMBL/GenBank/DDBJ databases">
        <title>A chromosomal-level reference genome of Carpinus fangiana (Coryloideae, Betulaceae).</title>
        <authorList>
            <person name="Yang X."/>
            <person name="Wang Z."/>
            <person name="Zhang L."/>
            <person name="Hao G."/>
            <person name="Liu J."/>
            <person name="Yang Y."/>
        </authorList>
    </citation>
    <scope>NUCLEOTIDE SEQUENCE [LARGE SCALE GENOMIC DNA]</scope>
    <source>
        <strain evidence="3">Cfa_2016G</strain>
        <tissue evidence="3">Leaf</tissue>
    </source>
</reference>
<dbReference type="AlphaFoldDB" id="A0A5N6L1S1"/>